<dbReference type="InterPro" id="IPR021731">
    <property type="entry name" value="AMIN_dom"/>
</dbReference>
<dbReference type="Pfam" id="PF11741">
    <property type="entry name" value="AMIN"/>
    <property type="match status" value="1"/>
</dbReference>
<dbReference type="InterPro" id="IPR002035">
    <property type="entry name" value="VWF_A"/>
</dbReference>
<dbReference type="KEGG" id="dmm:dnm_058500"/>
<feature type="domain" description="SH3b" evidence="3">
    <location>
        <begin position="254"/>
        <end position="316"/>
    </location>
</feature>
<feature type="domain" description="VWFA" evidence="2">
    <location>
        <begin position="39"/>
        <end position="221"/>
    </location>
</feature>
<gene>
    <name evidence="4" type="ORF">dnm_058500</name>
</gene>
<keyword evidence="5" id="KW-1185">Reference proteome</keyword>
<dbReference type="CDD" id="cd00174">
    <property type="entry name" value="SH3"/>
    <property type="match status" value="1"/>
</dbReference>
<dbReference type="Gene3D" id="2.30.30.40">
    <property type="entry name" value="SH3 Domains"/>
    <property type="match status" value="1"/>
</dbReference>
<dbReference type="Proteomes" id="UP000663722">
    <property type="component" value="Chromosome"/>
</dbReference>
<dbReference type="AlphaFoldDB" id="A0A975BR00"/>
<feature type="compositionally biased region" description="Polar residues" evidence="1">
    <location>
        <begin position="240"/>
        <end position="250"/>
    </location>
</feature>
<dbReference type="Gene3D" id="3.40.50.410">
    <property type="entry name" value="von Willebrand factor, type A domain"/>
    <property type="match status" value="1"/>
</dbReference>
<dbReference type="InterPro" id="IPR036465">
    <property type="entry name" value="vWFA_dom_sf"/>
</dbReference>
<dbReference type="SMART" id="SM00287">
    <property type="entry name" value="SH3b"/>
    <property type="match status" value="1"/>
</dbReference>
<sequence>MQRHPFEFQINPLVLTLFLILVTLFVSTGISRARVSTDNLIFILDASGSMEFRINGKTKIGIVRDILTDQIKTLPASLQAGLVAYGHRHKGDCNDVEELVPVSPMNAALLIKKIRAITPTGMTSVSLAIRNASEKIRHLKGRTAVILIADGQDSCMNDPCALVRELKAKGIKFAVHVIGFDVTGDAEKQLSGIAQAGQGGYFRAGNAKELKLALKKTIKKLGIKDRQRQSEKKSEKKRTVPSQMSSSQPPKLSENKVTLKVNAGRIRKAPSLQSDIKFSLKKGSTVSVIDKKEEWLHIRLDDGRTGWSHQRLFSLSDQDQTADAEVTREIRAIRTDLTSEGKEKVIFVQNSFHPPKIFFIEEDPPKVVCDFFDTRLGKDTDSYIKVNSKFIQKIRTGLHKIPVSKLRVVVDLVPNKTYELEHIFLKEKKHCVLIIKSARKFSDRP</sequence>
<evidence type="ECO:0000313" key="5">
    <source>
        <dbReference type="Proteomes" id="UP000663722"/>
    </source>
</evidence>
<evidence type="ECO:0000259" key="2">
    <source>
        <dbReference type="PROSITE" id="PS50234"/>
    </source>
</evidence>
<organism evidence="4 5">
    <name type="scientific">Desulfonema magnum</name>
    <dbReference type="NCBI Taxonomy" id="45655"/>
    <lineage>
        <taxon>Bacteria</taxon>
        <taxon>Pseudomonadati</taxon>
        <taxon>Thermodesulfobacteriota</taxon>
        <taxon>Desulfobacteria</taxon>
        <taxon>Desulfobacterales</taxon>
        <taxon>Desulfococcaceae</taxon>
        <taxon>Desulfonema</taxon>
    </lineage>
</organism>
<dbReference type="Pfam" id="PF00092">
    <property type="entry name" value="VWA"/>
    <property type="match status" value="1"/>
</dbReference>
<dbReference type="Gene3D" id="2.60.40.3500">
    <property type="match status" value="1"/>
</dbReference>
<proteinExistence type="predicted"/>
<name>A0A975BR00_9BACT</name>
<evidence type="ECO:0000259" key="3">
    <source>
        <dbReference type="PROSITE" id="PS51781"/>
    </source>
</evidence>
<dbReference type="InterPro" id="IPR003646">
    <property type="entry name" value="SH3-like_bac-type"/>
</dbReference>
<dbReference type="SUPFAM" id="SSF53300">
    <property type="entry name" value="vWA-like"/>
    <property type="match status" value="1"/>
</dbReference>
<feature type="compositionally biased region" description="Basic and acidic residues" evidence="1">
    <location>
        <begin position="223"/>
        <end position="238"/>
    </location>
</feature>
<protein>
    <submittedName>
        <fullName evidence="4">von Willebrand factor A-like and SH3 domains-containing protein</fullName>
    </submittedName>
</protein>
<dbReference type="SMART" id="SM00327">
    <property type="entry name" value="VWA"/>
    <property type="match status" value="1"/>
</dbReference>
<evidence type="ECO:0000256" key="1">
    <source>
        <dbReference type="SAM" id="MobiDB-lite"/>
    </source>
</evidence>
<dbReference type="PROSITE" id="PS51781">
    <property type="entry name" value="SH3B"/>
    <property type="match status" value="1"/>
</dbReference>
<feature type="region of interest" description="Disordered" evidence="1">
    <location>
        <begin position="223"/>
        <end position="256"/>
    </location>
</feature>
<dbReference type="EMBL" id="CP061800">
    <property type="protein sequence ID" value="QTA89793.1"/>
    <property type="molecule type" value="Genomic_DNA"/>
</dbReference>
<dbReference type="Pfam" id="PF08239">
    <property type="entry name" value="SH3_3"/>
    <property type="match status" value="1"/>
</dbReference>
<reference evidence="4" key="1">
    <citation type="journal article" date="2021" name="Microb. Physiol.">
        <title>Proteogenomic Insights into the Physiology of Marine, Sulfate-Reducing, Filamentous Desulfonema limicola and Desulfonema magnum.</title>
        <authorList>
            <person name="Schnaars V."/>
            <person name="Wohlbrand L."/>
            <person name="Scheve S."/>
            <person name="Hinrichs C."/>
            <person name="Reinhardt R."/>
            <person name="Rabus R."/>
        </authorList>
    </citation>
    <scope>NUCLEOTIDE SEQUENCE</scope>
    <source>
        <strain evidence="4">4be13</strain>
    </source>
</reference>
<evidence type="ECO:0000313" key="4">
    <source>
        <dbReference type="EMBL" id="QTA89793.1"/>
    </source>
</evidence>
<accession>A0A975BR00</accession>
<dbReference type="RefSeq" id="WP_207678267.1">
    <property type="nucleotide sequence ID" value="NZ_CP061800.1"/>
</dbReference>
<dbReference type="PROSITE" id="PS50234">
    <property type="entry name" value="VWFA"/>
    <property type="match status" value="1"/>
</dbReference>